<name>A0ABS5ZA51_9GAMM</name>
<comment type="caution">
    <text evidence="4">The sequence shown here is derived from an EMBL/GenBank/DDBJ whole genome shotgun (WGS) entry which is preliminary data.</text>
</comment>
<dbReference type="Gene3D" id="2.60.20.10">
    <property type="entry name" value="Crystallins"/>
    <property type="match status" value="2"/>
</dbReference>
<evidence type="ECO:0000259" key="3">
    <source>
        <dbReference type="SMART" id="SM00247"/>
    </source>
</evidence>
<accession>A0ABS5ZA51</accession>
<feature type="domain" description="Beta/gamma crystallin 'Greek key'" evidence="3">
    <location>
        <begin position="69"/>
        <end position="150"/>
    </location>
</feature>
<gene>
    <name evidence="4" type="ORF">KCG35_07705</name>
</gene>
<dbReference type="InterPro" id="IPR011024">
    <property type="entry name" value="G_crystallin-like"/>
</dbReference>
<dbReference type="RefSeq" id="WP_215819103.1">
    <property type="nucleotide sequence ID" value="NZ_JAGSOY010000012.1"/>
</dbReference>
<organism evidence="4 5">
    <name type="scientific">Zooshikella harenae</name>
    <dbReference type="NCBI Taxonomy" id="2827238"/>
    <lineage>
        <taxon>Bacteria</taxon>
        <taxon>Pseudomonadati</taxon>
        <taxon>Pseudomonadota</taxon>
        <taxon>Gammaproteobacteria</taxon>
        <taxon>Oceanospirillales</taxon>
        <taxon>Zooshikellaceae</taxon>
        <taxon>Zooshikella</taxon>
    </lineage>
</organism>
<proteinExistence type="inferred from homology"/>
<keyword evidence="2" id="KW-0677">Repeat</keyword>
<evidence type="ECO:0000313" key="4">
    <source>
        <dbReference type="EMBL" id="MBU2710942.1"/>
    </source>
</evidence>
<keyword evidence="5" id="KW-1185">Reference proteome</keyword>
<sequence>MVERSKNNQEIILVLKIILLINYESILRMKMLSKLICSSLVLFGTTSMSVNAEELTSVSSSSTSDPTDMVKFYADTKYRGNEYTYPAGEYSNVEHVVINGSSSVKVPNGHFVELYNGTNFTGKKYIFSKDNSNFRDYEDINDNIKSFKLIKGNPDVCFHVDTRLEGREACYRHGDQIPELKDYDLNDSFSSVKFFNENTKVIAYEQRNFTSEHKEYFFTQSRLNDWNDNIVSLKVLANPISQDEKQFLNSIQTKYKLNELLSAYNPVWNFWGGSTFFPIDIDQSFEQFNDLQHLECDEGKWRLIYNSGVAKNYPEHTNSQVDMKAYGFAQLVERGINLHYYLYFPYNVGHELSSAYDHEGDWEGAIIHLRPVRVGSNFYLRPMMLKTNAHGNEWKVDWDSSEVWTAQNGQYIGDTNIYKNELGADILPPRLFVAKKSNGIYPNTNHEHSIISFPSSNDHNRTCVDANVWPLCDYIETPDDVSRRIRLPLAPILVNKSNNGNIEFLRLYSQQKVKWLNRDSSCQAGTKHTDMTNIPNGVWRWGKHDGPTGVQFRKDFDNTIPGVVLR</sequence>
<comment type="similarity">
    <text evidence="1">Belongs to the beta/gamma-crystallin family.</text>
</comment>
<evidence type="ECO:0000313" key="5">
    <source>
        <dbReference type="Proteomes" id="UP000690515"/>
    </source>
</evidence>
<dbReference type="SUPFAM" id="SSF49695">
    <property type="entry name" value="gamma-Crystallin-like"/>
    <property type="match status" value="1"/>
</dbReference>
<dbReference type="Proteomes" id="UP000690515">
    <property type="component" value="Unassembled WGS sequence"/>
</dbReference>
<dbReference type="InterPro" id="IPR001064">
    <property type="entry name" value="Beta/gamma_crystallin"/>
</dbReference>
<dbReference type="EMBL" id="JAGSOY010000012">
    <property type="protein sequence ID" value="MBU2710942.1"/>
    <property type="molecule type" value="Genomic_DNA"/>
</dbReference>
<evidence type="ECO:0000256" key="1">
    <source>
        <dbReference type="ARBA" id="ARBA00009646"/>
    </source>
</evidence>
<evidence type="ECO:0000256" key="2">
    <source>
        <dbReference type="ARBA" id="ARBA00022737"/>
    </source>
</evidence>
<protein>
    <recommendedName>
        <fullName evidence="3">Beta/gamma crystallin 'Greek key' domain-containing protein</fullName>
    </recommendedName>
</protein>
<dbReference type="Pfam" id="PF00030">
    <property type="entry name" value="Crystall"/>
    <property type="match status" value="1"/>
</dbReference>
<dbReference type="SMART" id="SM00247">
    <property type="entry name" value="XTALbg"/>
    <property type="match status" value="1"/>
</dbReference>
<reference evidence="4 5" key="1">
    <citation type="submission" date="2021-04" db="EMBL/GenBank/DDBJ databases">
        <authorList>
            <person name="Pira H."/>
            <person name="Risdian C."/>
            <person name="Wink J."/>
        </authorList>
    </citation>
    <scope>NUCLEOTIDE SEQUENCE [LARGE SCALE GENOMIC DNA]</scope>
    <source>
        <strain evidence="4 5">WH53</strain>
    </source>
</reference>